<evidence type="ECO:0000313" key="2">
    <source>
        <dbReference type="WBParaSite" id="nRc.2.0.1.t47273-RA"/>
    </source>
</evidence>
<protein>
    <submittedName>
        <fullName evidence="2">Uncharacterized protein</fullName>
    </submittedName>
</protein>
<accession>A0A915LA50</accession>
<name>A0A915LA50_ROMCU</name>
<dbReference type="WBParaSite" id="nRc.2.0.1.t47273-RA">
    <property type="protein sequence ID" value="nRc.2.0.1.t47273-RA"/>
    <property type="gene ID" value="nRc.2.0.1.g47273"/>
</dbReference>
<dbReference type="Proteomes" id="UP000887565">
    <property type="component" value="Unplaced"/>
</dbReference>
<dbReference type="AlphaFoldDB" id="A0A915LA50"/>
<organism evidence="1 2">
    <name type="scientific">Romanomermis culicivorax</name>
    <name type="common">Nematode worm</name>
    <dbReference type="NCBI Taxonomy" id="13658"/>
    <lineage>
        <taxon>Eukaryota</taxon>
        <taxon>Metazoa</taxon>
        <taxon>Ecdysozoa</taxon>
        <taxon>Nematoda</taxon>
        <taxon>Enoplea</taxon>
        <taxon>Dorylaimia</taxon>
        <taxon>Mermithida</taxon>
        <taxon>Mermithoidea</taxon>
        <taxon>Mermithidae</taxon>
        <taxon>Romanomermis</taxon>
    </lineage>
</organism>
<keyword evidence="1" id="KW-1185">Reference proteome</keyword>
<reference evidence="2" key="1">
    <citation type="submission" date="2022-11" db="UniProtKB">
        <authorList>
            <consortium name="WormBaseParasite"/>
        </authorList>
    </citation>
    <scope>IDENTIFICATION</scope>
</reference>
<evidence type="ECO:0000313" key="1">
    <source>
        <dbReference type="Proteomes" id="UP000887565"/>
    </source>
</evidence>
<proteinExistence type="predicted"/>
<sequence>MAKRSSIDSLILSTVVQEKKRKNWPGRQCSKFKKQKNKKSLTKTLEEETTKKVILALNLLIDFPSTALSSRSSAYAGAGARAGSRSWWSILRRLRAIVLLRPMARASINSALEVGIDHDSSQA</sequence>